<name>A0A0V0XLQ5_TRIPS</name>
<evidence type="ECO:0000313" key="2">
    <source>
        <dbReference type="Proteomes" id="UP000054815"/>
    </source>
</evidence>
<accession>A0A0V0XLQ5</accession>
<dbReference type="EMBL" id="JYDU01000219">
    <property type="protein sequence ID" value="KRX88845.1"/>
    <property type="molecule type" value="Genomic_DNA"/>
</dbReference>
<reference evidence="1 2" key="1">
    <citation type="submission" date="2015-01" db="EMBL/GenBank/DDBJ databases">
        <title>Evolution of Trichinella species and genotypes.</title>
        <authorList>
            <person name="Korhonen P.K."/>
            <person name="Edoardo P."/>
            <person name="Giuseppe L.R."/>
            <person name="Gasser R.B."/>
        </authorList>
    </citation>
    <scope>NUCLEOTIDE SEQUENCE [LARGE SCALE GENOMIC DNA]</scope>
    <source>
        <strain evidence="1">ISS141</strain>
    </source>
</reference>
<evidence type="ECO:0000313" key="1">
    <source>
        <dbReference type="EMBL" id="KRX88845.1"/>
    </source>
</evidence>
<dbReference type="Proteomes" id="UP000054815">
    <property type="component" value="Unassembled WGS sequence"/>
</dbReference>
<proteinExistence type="predicted"/>
<gene>
    <name evidence="1" type="ORF">T4E_7026</name>
</gene>
<dbReference type="AlphaFoldDB" id="A0A0V0XLQ5"/>
<sequence>MSKEKSKQLSTLLTDDAERTIQQEKSNQHLLPKRNQFAKWTSTEIVVKQNAHTVKPDNSIGRRPTRSIIAIAGRGAKKLQNPTPTVAHLAVKSSTPASVNIVLEKTIMGPIPLNCIPNVTANAINSIRLHWTFRSSSPMLTGWITST</sequence>
<comment type="caution">
    <text evidence="1">The sequence shown here is derived from an EMBL/GenBank/DDBJ whole genome shotgun (WGS) entry which is preliminary data.</text>
</comment>
<organism evidence="1 2">
    <name type="scientific">Trichinella pseudospiralis</name>
    <name type="common">Parasitic roundworm</name>
    <dbReference type="NCBI Taxonomy" id="6337"/>
    <lineage>
        <taxon>Eukaryota</taxon>
        <taxon>Metazoa</taxon>
        <taxon>Ecdysozoa</taxon>
        <taxon>Nematoda</taxon>
        <taxon>Enoplea</taxon>
        <taxon>Dorylaimia</taxon>
        <taxon>Trichinellida</taxon>
        <taxon>Trichinellidae</taxon>
        <taxon>Trichinella</taxon>
    </lineage>
</organism>
<protein>
    <submittedName>
        <fullName evidence="1">Uncharacterized protein</fullName>
    </submittedName>
</protein>